<sequence>MMESENNNEFKFESDTISLEDIRQQVTGKTVENSNVRNSFLDLFDSVAQISSKFRGRTDNDCKVGLPEWTNEQRHSLEMAINLSLKNLIKLSDDCQIDLSDAIIKKMAKNKQKYPVDKSYNIIISGFRSYKYCLINDLSPGLNVIVGSNGSGKSNIVMALEFVLTQNYNHLGEQQRLLLMCQNQSANESAKTIEAFVEIHFDNVDKFFPINEQLVVIKRQITRTSDNFYINGRLAKNDELMAFLESGGFSRDNSYFIVKQGLVSDIATSNPRNILDILRCMS</sequence>
<dbReference type="EMBL" id="MUJZ01058149">
    <property type="protein sequence ID" value="OTF72052.1"/>
    <property type="molecule type" value="Genomic_DNA"/>
</dbReference>
<evidence type="ECO:0000313" key="2">
    <source>
        <dbReference type="EMBL" id="OTF72052.1"/>
    </source>
</evidence>
<evidence type="ECO:0000259" key="1">
    <source>
        <dbReference type="Pfam" id="PF02463"/>
    </source>
</evidence>
<gene>
    <name evidence="2" type="ORF">BLA29_003901</name>
</gene>
<dbReference type="AlphaFoldDB" id="A0A1Y3AU94"/>
<dbReference type="Pfam" id="PF02463">
    <property type="entry name" value="SMC_N"/>
    <property type="match status" value="1"/>
</dbReference>
<dbReference type="Proteomes" id="UP000194236">
    <property type="component" value="Unassembled WGS sequence"/>
</dbReference>
<dbReference type="InterPro" id="IPR003395">
    <property type="entry name" value="RecF/RecN/SMC_N"/>
</dbReference>
<dbReference type="InterPro" id="IPR027417">
    <property type="entry name" value="P-loop_NTPase"/>
</dbReference>
<comment type="caution">
    <text evidence="2">The sequence shown here is derived from an EMBL/GenBank/DDBJ whole genome shotgun (WGS) entry which is preliminary data.</text>
</comment>
<feature type="non-terminal residue" evidence="2">
    <location>
        <position position="282"/>
    </location>
</feature>
<accession>A0A1Y3AU94</accession>
<reference evidence="2 3" key="1">
    <citation type="submission" date="2017-03" db="EMBL/GenBank/DDBJ databases">
        <title>Genome Survey of Euroglyphus maynei.</title>
        <authorList>
            <person name="Arlian L.G."/>
            <person name="Morgan M.S."/>
            <person name="Rider S.D."/>
        </authorList>
    </citation>
    <scope>NUCLEOTIDE SEQUENCE [LARGE SCALE GENOMIC DNA]</scope>
    <source>
        <strain evidence="2">Arlian Lab</strain>
        <tissue evidence="2">Whole body</tissue>
    </source>
</reference>
<dbReference type="SUPFAM" id="SSF52540">
    <property type="entry name" value="P-loop containing nucleoside triphosphate hydrolases"/>
    <property type="match status" value="1"/>
</dbReference>
<evidence type="ECO:0000313" key="3">
    <source>
        <dbReference type="Proteomes" id="UP000194236"/>
    </source>
</evidence>
<organism evidence="2 3">
    <name type="scientific">Euroglyphus maynei</name>
    <name type="common">Mayne's house dust mite</name>
    <dbReference type="NCBI Taxonomy" id="6958"/>
    <lineage>
        <taxon>Eukaryota</taxon>
        <taxon>Metazoa</taxon>
        <taxon>Ecdysozoa</taxon>
        <taxon>Arthropoda</taxon>
        <taxon>Chelicerata</taxon>
        <taxon>Arachnida</taxon>
        <taxon>Acari</taxon>
        <taxon>Acariformes</taxon>
        <taxon>Sarcoptiformes</taxon>
        <taxon>Astigmata</taxon>
        <taxon>Psoroptidia</taxon>
        <taxon>Analgoidea</taxon>
        <taxon>Pyroglyphidae</taxon>
        <taxon>Pyroglyphinae</taxon>
        <taxon>Euroglyphus</taxon>
    </lineage>
</organism>
<dbReference type="Gene3D" id="1.10.287.1080">
    <property type="entry name" value="MazG-like"/>
    <property type="match status" value="1"/>
</dbReference>
<proteinExistence type="predicted"/>
<dbReference type="PANTHER" id="PTHR43977">
    <property type="entry name" value="STRUCTURAL MAINTENANCE OF CHROMOSOMES PROTEIN 3"/>
    <property type="match status" value="1"/>
</dbReference>
<dbReference type="OrthoDB" id="431497at2759"/>
<dbReference type="SUPFAM" id="SSF101386">
    <property type="entry name" value="all-alpha NTP pyrophosphatases"/>
    <property type="match status" value="1"/>
</dbReference>
<feature type="domain" description="RecF/RecN/SMC N-terminal" evidence="1">
    <location>
        <begin position="121"/>
        <end position="251"/>
    </location>
</feature>
<protein>
    <recommendedName>
        <fullName evidence="1">RecF/RecN/SMC N-terminal domain-containing protein</fullName>
    </recommendedName>
</protein>
<dbReference type="Gene3D" id="3.40.50.300">
    <property type="entry name" value="P-loop containing nucleotide triphosphate hydrolases"/>
    <property type="match status" value="1"/>
</dbReference>
<name>A0A1Y3AU94_EURMA</name>
<keyword evidence="3" id="KW-1185">Reference proteome</keyword>